<feature type="compositionally biased region" description="Basic and acidic residues" evidence="2">
    <location>
        <begin position="13"/>
        <end position="23"/>
    </location>
</feature>
<gene>
    <name evidence="3" type="ORF">AXG93_4094s1080</name>
</gene>
<feature type="coiled-coil region" evidence="1">
    <location>
        <begin position="145"/>
        <end position="179"/>
    </location>
</feature>
<name>A0A176VWC7_MARPO</name>
<evidence type="ECO:0000256" key="1">
    <source>
        <dbReference type="SAM" id="Coils"/>
    </source>
</evidence>
<protein>
    <submittedName>
        <fullName evidence="3">Uncharacterized protein</fullName>
    </submittedName>
</protein>
<evidence type="ECO:0000313" key="3">
    <source>
        <dbReference type="EMBL" id="OAE25057.1"/>
    </source>
</evidence>
<keyword evidence="1" id="KW-0175">Coiled coil</keyword>
<feature type="region of interest" description="Disordered" evidence="2">
    <location>
        <begin position="1"/>
        <end position="24"/>
    </location>
</feature>
<reference evidence="3" key="1">
    <citation type="submission" date="2016-03" db="EMBL/GenBank/DDBJ databases">
        <title>Mechanisms controlling the formation of the plant cell surface in tip-growing cells are functionally conserved among land plants.</title>
        <authorList>
            <person name="Honkanen S."/>
            <person name="Jones V.A."/>
            <person name="Morieri G."/>
            <person name="Champion C."/>
            <person name="Hetherington A.J."/>
            <person name="Kelly S."/>
            <person name="Saint-Marcoux D."/>
            <person name="Proust H."/>
            <person name="Prescott H."/>
            <person name="Dolan L."/>
        </authorList>
    </citation>
    <scope>NUCLEOTIDE SEQUENCE [LARGE SCALE GENOMIC DNA]</scope>
    <source>
        <tissue evidence="3">Whole gametophyte</tissue>
    </source>
</reference>
<organism evidence="3 4">
    <name type="scientific">Marchantia polymorpha subsp. ruderalis</name>
    <dbReference type="NCBI Taxonomy" id="1480154"/>
    <lineage>
        <taxon>Eukaryota</taxon>
        <taxon>Viridiplantae</taxon>
        <taxon>Streptophyta</taxon>
        <taxon>Embryophyta</taxon>
        <taxon>Marchantiophyta</taxon>
        <taxon>Marchantiopsida</taxon>
        <taxon>Marchantiidae</taxon>
        <taxon>Marchantiales</taxon>
        <taxon>Marchantiaceae</taxon>
        <taxon>Marchantia</taxon>
    </lineage>
</organism>
<proteinExistence type="predicted"/>
<accession>A0A176VWC7</accession>
<evidence type="ECO:0000313" key="4">
    <source>
        <dbReference type="Proteomes" id="UP000077202"/>
    </source>
</evidence>
<keyword evidence="4" id="KW-1185">Reference proteome</keyword>
<dbReference type="Proteomes" id="UP000077202">
    <property type="component" value="Unassembled WGS sequence"/>
</dbReference>
<dbReference type="AlphaFoldDB" id="A0A176VWC7"/>
<sequence>MLAGRGAEVAAEEAAHPSSRESPRISAVTEILKTEHDTGSEEEEVDLVRGTPTGVLCEQVVATNPELIALDLKYRQMEERYDILQERFTLTLRLQKKALELQDSMVSDAQREFEVQCAKIGAELNSKRAQNYILVEELVRQTWLLEQSEIARKADKELLRRLQSQCNELRAQRVEAKLQCHDLL</sequence>
<evidence type="ECO:0000256" key="2">
    <source>
        <dbReference type="SAM" id="MobiDB-lite"/>
    </source>
</evidence>
<dbReference type="EMBL" id="LVLJ01002413">
    <property type="protein sequence ID" value="OAE25057.1"/>
    <property type="molecule type" value="Genomic_DNA"/>
</dbReference>
<comment type="caution">
    <text evidence="3">The sequence shown here is derived from an EMBL/GenBank/DDBJ whole genome shotgun (WGS) entry which is preliminary data.</text>
</comment>